<evidence type="ECO:0000313" key="2">
    <source>
        <dbReference type="EMBL" id="RPF22919.1"/>
    </source>
</evidence>
<keyword evidence="3" id="KW-1185">Reference proteome</keyword>
<accession>A0A3N4YPD8</accession>
<evidence type="ECO:0000313" key="3">
    <source>
        <dbReference type="Proteomes" id="UP000280501"/>
    </source>
</evidence>
<dbReference type="OrthoDB" id="5146554at2"/>
<dbReference type="Proteomes" id="UP000280501">
    <property type="component" value="Unassembled WGS sequence"/>
</dbReference>
<dbReference type="InterPro" id="IPR019674">
    <property type="entry name" value="Lipoprotein_LpqN/LpqT-like"/>
</dbReference>
<dbReference type="EMBL" id="RKQZ01000001">
    <property type="protein sequence ID" value="RPF22919.1"/>
    <property type="molecule type" value="Genomic_DNA"/>
</dbReference>
<reference evidence="2 3" key="1">
    <citation type="submission" date="2018-11" db="EMBL/GenBank/DDBJ databases">
        <title>Sequencing the genomes of 1000 actinobacteria strains.</title>
        <authorList>
            <person name="Klenk H.-P."/>
        </authorList>
    </citation>
    <scope>NUCLEOTIDE SEQUENCE [LARGE SCALE GENOMIC DNA]</scope>
    <source>
        <strain evidence="2 3">DSM 15700</strain>
    </source>
</reference>
<dbReference type="SUPFAM" id="SSF55724">
    <property type="entry name" value="Mog1p/PsbP-like"/>
    <property type="match status" value="1"/>
</dbReference>
<sequence length="158" mass="17389">MSTVTYPSETFPGFPAVVMDCPEGWVTHLVPQAQMAIIQDRPEGEFRPNVVVVIQRMAPNQTVEAVIEQAVQKFQETPGYEEVGRMNTTFNGLPAVRIEGAWTTEQTGTIAQALRIAVVEHDGVRDLVEVTGTCAGPQAAEIWPQVREIQDSVQLADR</sequence>
<dbReference type="Pfam" id="PF10738">
    <property type="entry name" value="Lpp-LpqN"/>
    <property type="match status" value="1"/>
</dbReference>
<comment type="caution">
    <text evidence="2">The sequence shown here is derived from an EMBL/GenBank/DDBJ whole genome shotgun (WGS) entry which is preliminary data.</text>
</comment>
<evidence type="ECO:0008006" key="4">
    <source>
        <dbReference type="Google" id="ProtNLM"/>
    </source>
</evidence>
<name>A0A3N4YPD8_9MICO</name>
<dbReference type="Gene3D" id="3.40.1000.10">
    <property type="entry name" value="Mog1/PsbP, alpha/beta/alpha sandwich"/>
    <property type="match status" value="1"/>
</dbReference>
<proteinExistence type="predicted"/>
<dbReference type="RefSeq" id="WP_123815775.1">
    <property type="nucleotide sequence ID" value="NZ_RKQZ01000001.1"/>
</dbReference>
<evidence type="ECO:0000256" key="1">
    <source>
        <dbReference type="ARBA" id="ARBA00022729"/>
    </source>
</evidence>
<protein>
    <recommendedName>
        <fullName evidence="4">Lipoprotein LpqN</fullName>
    </recommendedName>
</protein>
<keyword evidence="1" id="KW-0732">Signal</keyword>
<dbReference type="AlphaFoldDB" id="A0A3N4YPD8"/>
<organism evidence="2 3">
    <name type="scientific">Myceligenerans xiligouense</name>
    <dbReference type="NCBI Taxonomy" id="253184"/>
    <lineage>
        <taxon>Bacteria</taxon>
        <taxon>Bacillati</taxon>
        <taxon>Actinomycetota</taxon>
        <taxon>Actinomycetes</taxon>
        <taxon>Micrococcales</taxon>
        <taxon>Promicromonosporaceae</taxon>
        <taxon>Myceligenerans</taxon>
    </lineage>
</organism>
<gene>
    <name evidence="2" type="ORF">EDD34_3598</name>
</gene>
<dbReference type="InterPro" id="IPR016123">
    <property type="entry name" value="Mog1/PsbP_a/b/a-sand"/>
</dbReference>